<dbReference type="Proteomes" id="UP000321947">
    <property type="component" value="Unassembled WGS sequence"/>
</dbReference>
<accession>A0A5D3DZY0</accession>
<evidence type="ECO:0000313" key="2">
    <source>
        <dbReference type="Proteomes" id="UP000321947"/>
    </source>
</evidence>
<organism evidence="1 2">
    <name type="scientific">Cucumis melo var. makuwa</name>
    <name type="common">Oriental melon</name>
    <dbReference type="NCBI Taxonomy" id="1194695"/>
    <lineage>
        <taxon>Eukaryota</taxon>
        <taxon>Viridiplantae</taxon>
        <taxon>Streptophyta</taxon>
        <taxon>Embryophyta</taxon>
        <taxon>Tracheophyta</taxon>
        <taxon>Spermatophyta</taxon>
        <taxon>Magnoliopsida</taxon>
        <taxon>eudicotyledons</taxon>
        <taxon>Gunneridae</taxon>
        <taxon>Pentapetalae</taxon>
        <taxon>rosids</taxon>
        <taxon>fabids</taxon>
        <taxon>Cucurbitales</taxon>
        <taxon>Cucurbitaceae</taxon>
        <taxon>Benincaseae</taxon>
        <taxon>Cucumis</taxon>
    </lineage>
</organism>
<dbReference type="EMBL" id="SSTD01001834">
    <property type="protein sequence ID" value="TYK29216.1"/>
    <property type="molecule type" value="Genomic_DNA"/>
</dbReference>
<name>A0A5D3DZY0_CUCMM</name>
<comment type="caution">
    <text evidence="1">The sequence shown here is derived from an EMBL/GenBank/DDBJ whole genome shotgun (WGS) entry which is preliminary data.</text>
</comment>
<gene>
    <name evidence="1" type="ORF">E5676_scaffold80183G00010</name>
</gene>
<evidence type="ECO:0000313" key="1">
    <source>
        <dbReference type="EMBL" id="TYK29216.1"/>
    </source>
</evidence>
<proteinExistence type="predicted"/>
<sequence>MTTLWKARDPDVDRIKYGLIWRSYDMGAGQWSRGYCPKYVLDNNTKIHFSRWVLGGFRGTDFLMSPVEPPIPREKEGSLDQKRQSERVTSKGTELMWDIALLGSYEREFSLRLTVGNHIYQMEPYLTDLGSSFVLAFCEFLSFVRSISLAGQSSARSMALAGRLESPLFSIQENGAVFNRKSSFSLARDARRGCDSATR</sequence>
<dbReference type="AlphaFoldDB" id="A0A5D3DZY0"/>
<protein>
    <submittedName>
        <fullName evidence="1">Uncharacterized protein</fullName>
    </submittedName>
</protein>
<reference evidence="1 2" key="1">
    <citation type="submission" date="2019-08" db="EMBL/GenBank/DDBJ databases">
        <title>Draft genome sequences of two oriental melons (Cucumis melo L. var makuwa).</title>
        <authorList>
            <person name="Kwon S.-Y."/>
        </authorList>
    </citation>
    <scope>NUCLEOTIDE SEQUENCE [LARGE SCALE GENOMIC DNA]</scope>
    <source>
        <strain evidence="2">cv. Chang Bougi</strain>
        <tissue evidence="1">Leaf</tissue>
    </source>
</reference>